<protein>
    <submittedName>
        <fullName evidence="2">Uncharacterized protein</fullName>
    </submittedName>
</protein>
<dbReference type="Proteomes" id="UP000828390">
    <property type="component" value="Unassembled WGS sequence"/>
</dbReference>
<reference evidence="2" key="2">
    <citation type="submission" date="2020-11" db="EMBL/GenBank/DDBJ databases">
        <authorList>
            <person name="McCartney M.A."/>
            <person name="Auch B."/>
            <person name="Kono T."/>
            <person name="Mallez S."/>
            <person name="Becker A."/>
            <person name="Gohl D.M."/>
            <person name="Silverstein K.A.T."/>
            <person name="Koren S."/>
            <person name="Bechman K.B."/>
            <person name="Herman A."/>
            <person name="Abrahante J.E."/>
            <person name="Garbe J."/>
        </authorList>
    </citation>
    <scope>NUCLEOTIDE SEQUENCE</scope>
    <source>
        <strain evidence="2">Duluth1</strain>
        <tissue evidence="2">Whole animal</tissue>
    </source>
</reference>
<gene>
    <name evidence="2" type="ORF">DPMN_091324</name>
</gene>
<evidence type="ECO:0000313" key="2">
    <source>
        <dbReference type="EMBL" id="KAH3848939.1"/>
    </source>
</evidence>
<dbReference type="EMBL" id="JAIWYP010000003">
    <property type="protein sequence ID" value="KAH3848939.1"/>
    <property type="molecule type" value="Genomic_DNA"/>
</dbReference>
<feature type="region of interest" description="Disordered" evidence="1">
    <location>
        <begin position="36"/>
        <end position="74"/>
    </location>
</feature>
<evidence type="ECO:0000313" key="3">
    <source>
        <dbReference type="Proteomes" id="UP000828390"/>
    </source>
</evidence>
<evidence type="ECO:0000256" key="1">
    <source>
        <dbReference type="SAM" id="MobiDB-lite"/>
    </source>
</evidence>
<keyword evidence="3" id="KW-1185">Reference proteome</keyword>
<name>A0A9D4QZ49_DREPO</name>
<comment type="caution">
    <text evidence="2">The sequence shown here is derived from an EMBL/GenBank/DDBJ whole genome shotgun (WGS) entry which is preliminary data.</text>
</comment>
<dbReference type="AlphaFoldDB" id="A0A9D4QZ49"/>
<reference evidence="2" key="1">
    <citation type="journal article" date="2019" name="bioRxiv">
        <title>The Genome of the Zebra Mussel, Dreissena polymorpha: A Resource for Invasive Species Research.</title>
        <authorList>
            <person name="McCartney M.A."/>
            <person name="Auch B."/>
            <person name="Kono T."/>
            <person name="Mallez S."/>
            <person name="Zhang Y."/>
            <person name="Obille A."/>
            <person name="Becker A."/>
            <person name="Abrahante J.E."/>
            <person name="Garbe J."/>
            <person name="Badalamenti J.P."/>
            <person name="Herman A."/>
            <person name="Mangelson H."/>
            <person name="Liachko I."/>
            <person name="Sullivan S."/>
            <person name="Sone E.D."/>
            <person name="Koren S."/>
            <person name="Silverstein K.A.T."/>
            <person name="Beckman K.B."/>
            <person name="Gohl D.M."/>
        </authorList>
    </citation>
    <scope>NUCLEOTIDE SEQUENCE</scope>
    <source>
        <strain evidence="2">Duluth1</strain>
        <tissue evidence="2">Whole animal</tissue>
    </source>
</reference>
<organism evidence="2 3">
    <name type="scientific">Dreissena polymorpha</name>
    <name type="common">Zebra mussel</name>
    <name type="synonym">Mytilus polymorpha</name>
    <dbReference type="NCBI Taxonomy" id="45954"/>
    <lineage>
        <taxon>Eukaryota</taxon>
        <taxon>Metazoa</taxon>
        <taxon>Spiralia</taxon>
        <taxon>Lophotrochozoa</taxon>
        <taxon>Mollusca</taxon>
        <taxon>Bivalvia</taxon>
        <taxon>Autobranchia</taxon>
        <taxon>Heteroconchia</taxon>
        <taxon>Euheterodonta</taxon>
        <taxon>Imparidentia</taxon>
        <taxon>Neoheterodontei</taxon>
        <taxon>Myida</taxon>
        <taxon>Dreissenoidea</taxon>
        <taxon>Dreissenidae</taxon>
        <taxon>Dreissena</taxon>
    </lineage>
</organism>
<sequence length="101" mass="11608">MSVVGILEWAENDERHSKKKYLEIIEAEKEDKLLRDKKATGDKQAKEIRKLVKKQQERKGKLNEKDEKLQGKGLSEDLERANELMSEANGRLAAAIKAKDF</sequence>
<accession>A0A9D4QZ49</accession>
<proteinExistence type="predicted"/>